<dbReference type="AlphaFoldDB" id="A0A4Z2IK42"/>
<sequence length="151" mass="16771">MFERSMRREVGLADMLERSTSLSSHSLSLLSLSSSSFSLEYSSLSSFRRRSRPCNLQAFKSFERNLTSQHLPQHLATGRTGGARQQKFLHSHFLVLGYPEGSVDAPKAASSTVLAPTGTTTTLKTLGDTETREQLDGFRLSGKKRRFTAQQ</sequence>
<comment type="caution">
    <text evidence="1">The sequence shown here is derived from an EMBL/GenBank/DDBJ whole genome shotgun (WGS) entry which is preliminary data.</text>
</comment>
<organism evidence="1 2">
    <name type="scientific">Liparis tanakae</name>
    <name type="common">Tanaka's snailfish</name>
    <dbReference type="NCBI Taxonomy" id="230148"/>
    <lineage>
        <taxon>Eukaryota</taxon>
        <taxon>Metazoa</taxon>
        <taxon>Chordata</taxon>
        <taxon>Craniata</taxon>
        <taxon>Vertebrata</taxon>
        <taxon>Euteleostomi</taxon>
        <taxon>Actinopterygii</taxon>
        <taxon>Neopterygii</taxon>
        <taxon>Teleostei</taxon>
        <taxon>Neoteleostei</taxon>
        <taxon>Acanthomorphata</taxon>
        <taxon>Eupercaria</taxon>
        <taxon>Perciformes</taxon>
        <taxon>Cottioidei</taxon>
        <taxon>Cottales</taxon>
        <taxon>Liparidae</taxon>
        <taxon>Liparis</taxon>
    </lineage>
</organism>
<dbReference type="Proteomes" id="UP000314294">
    <property type="component" value="Unassembled WGS sequence"/>
</dbReference>
<dbReference type="EMBL" id="SRLO01000076">
    <property type="protein sequence ID" value="TNN78188.1"/>
    <property type="molecule type" value="Genomic_DNA"/>
</dbReference>
<name>A0A4Z2IK42_9TELE</name>
<accession>A0A4Z2IK42</accession>
<proteinExistence type="predicted"/>
<keyword evidence="2" id="KW-1185">Reference proteome</keyword>
<evidence type="ECO:0000313" key="2">
    <source>
        <dbReference type="Proteomes" id="UP000314294"/>
    </source>
</evidence>
<reference evidence="1 2" key="1">
    <citation type="submission" date="2019-03" db="EMBL/GenBank/DDBJ databases">
        <title>First draft genome of Liparis tanakae, snailfish: a comprehensive survey of snailfish specific genes.</title>
        <authorList>
            <person name="Kim W."/>
            <person name="Song I."/>
            <person name="Jeong J.-H."/>
            <person name="Kim D."/>
            <person name="Kim S."/>
            <person name="Ryu S."/>
            <person name="Song J.Y."/>
            <person name="Lee S.K."/>
        </authorList>
    </citation>
    <scope>NUCLEOTIDE SEQUENCE [LARGE SCALE GENOMIC DNA]</scope>
    <source>
        <tissue evidence="1">Muscle</tissue>
    </source>
</reference>
<protein>
    <submittedName>
        <fullName evidence="1">Uncharacterized protein</fullName>
    </submittedName>
</protein>
<evidence type="ECO:0000313" key="1">
    <source>
        <dbReference type="EMBL" id="TNN78188.1"/>
    </source>
</evidence>
<gene>
    <name evidence="1" type="ORF">EYF80_011693</name>
</gene>